<evidence type="ECO:0000313" key="4">
    <source>
        <dbReference type="Proteomes" id="UP000504603"/>
    </source>
</evidence>
<evidence type="ECO:0000256" key="3">
    <source>
        <dbReference type="PROSITE-ProRule" id="PRU00023"/>
    </source>
</evidence>
<organism evidence="4 5">
    <name type="scientific">Momordica charantia</name>
    <name type="common">Bitter gourd</name>
    <name type="synonym">Balsam pear</name>
    <dbReference type="NCBI Taxonomy" id="3673"/>
    <lineage>
        <taxon>Eukaryota</taxon>
        <taxon>Viridiplantae</taxon>
        <taxon>Streptophyta</taxon>
        <taxon>Embryophyta</taxon>
        <taxon>Tracheophyta</taxon>
        <taxon>Spermatophyta</taxon>
        <taxon>Magnoliopsida</taxon>
        <taxon>eudicotyledons</taxon>
        <taxon>Gunneridae</taxon>
        <taxon>Pentapetalae</taxon>
        <taxon>rosids</taxon>
        <taxon>fabids</taxon>
        <taxon>Cucurbitales</taxon>
        <taxon>Cucurbitaceae</taxon>
        <taxon>Momordiceae</taxon>
        <taxon>Momordica</taxon>
    </lineage>
</organism>
<dbReference type="PANTHER" id="PTHR24186:SF50">
    <property type="entry name" value="ANKYRIN REPEAT-CONTAINING PROTEIN ITN1-LIKE ISOFORM X1"/>
    <property type="match status" value="1"/>
</dbReference>
<dbReference type="SMART" id="SM00248">
    <property type="entry name" value="ANK"/>
    <property type="match status" value="4"/>
</dbReference>
<keyword evidence="4" id="KW-1185">Reference proteome</keyword>
<dbReference type="OrthoDB" id="303876at2759"/>
<dbReference type="Gene3D" id="1.25.40.20">
    <property type="entry name" value="Ankyrin repeat-containing domain"/>
    <property type="match status" value="1"/>
</dbReference>
<feature type="repeat" description="ANK" evidence="3">
    <location>
        <begin position="42"/>
        <end position="64"/>
    </location>
</feature>
<dbReference type="PANTHER" id="PTHR24186">
    <property type="entry name" value="PROTEIN PHOSPHATASE 1 REGULATORY SUBUNIT"/>
    <property type="match status" value="1"/>
</dbReference>
<accession>A0A6J1CPJ8</accession>
<proteinExistence type="predicted"/>
<evidence type="ECO:0000313" key="5">
    <source>
        <dbReference type="RefSeq" id="XP_022142958.1"/>
    </source>
</evidence>
<keyword evidence="2 3" id="KW-0040">ANK repeat</keyword>
<name>A0A6J1CPJ8_MOMCH</name>
<dbReference type="PROSITE" id="PS50088">
    <property type="entry name" value="ANK_REPEAT"/>
    <property type="match status" value="2"/>
</dbReference>
<gene>
    <name evidence="5" type="primary">LOC111012952</name>
</gene>
<feature type="repeat" description="ANK" evidence="3">
    <location>
        <begin position="8"/>
        <end position="30"/>
    </location>
</feature>
<dbReference type="InterPro" id="IPR036770">
    <property type="entry name" value="Ankyrin_rpt-contain_sf"/>
</dbReference>
<dbReference type="PROSITE" id="PS50297">
    <property type="entry name" value="ANK_REP_REGION"/>
    <property type="match status" value="2"/>
</dbReference>
<dbReference type="Proteomes" id="UP000504603">
    <property type="component" value="Unplaced"/>
</dbReference>
<dbReference type="GO" id="GO:0005886">
    <property type="term" value="C:plasma membrane"/>
    <property type="evidence" value="ECO:0007669"/>
    <property type="project" value="TreeGrafter"/>
</dbReference>
<sequence length="262" mass="29061">MIREGDELGMTPLHYAAFYGKIEAIKLFLEYDSCAIYLLTNNGASALHIAAFQGHINALEELINCRPDCCNLVDNKGRTPLHAAVLGRQGAAVEFMLGKRKFKKLMNKQDYGGNTALHLIYIHKAFSVVVTCLQFNTLVQRSGKILNNEFSTPKDISLKLRGLGMRIKKLGGSHHLISITTIWIFEVSIAKVFGETVEVWVDSESLFQEYTVAEFQLLLLQLCSQLLHLGMVGLNAANELVVTLHELELLLLQALHNGVGAP</sequence>
<dbReference type="InterPro" id="IPR002110">
    <property type="entry name" value="Ankyrin_rpt"/>
</dbReference>
<dbReference type="AlphaFoldDB" id="A0A6J1CPJ8"/>
<evidence type="ECO:0000256" key="1">
    <source>
        <dbReference type="ARBA" id="ARBA00022737"/>
    </source>
</evidence>
<evidence type="ECO:0000256" key="2">
    <source>
        <dbReference type="ARBA" id="ARBA00023043"/>
    </source>
</evidence>
<reference evidence="5" key="1">
    <citation type="submission" date="2025-08" db="UniProtKB">
        <authorList>
            <consortium name="RefSeq"/>
        </authorList>
    </citation>
    <scope>IDENTIFICATION</scope>
    <source>
        <strain evidence="5">OHB3-1</strain>
    </source>
</reference>
<keyword evidence="1" id="KW-0677">Repeat</keyword>
<dbReference type="RefSeq" id="XP_022142958.1">
    <property type="nucleotide sequence ID" value="XM_022287266.1"/>
</dbReference>
<dbReference type="SUPFAM" id="SSF48403">
    <property type="entry name" value="Ankyrin repeat"/>
    <property type="match status" value="1"/>
</dbReference>
<dbReference type="KEGG" id="mcha:111012952"/>
<dbReference type="GeneID" id="111012952"/>
<protein>
    <submittedName>
        <fullName evidence="5">Ankyrin repeat-containing protein At2g01680-like</fullName>
    </submittedName>
</protein>
<dbReference type="Pfam" id="PF12796">
    <property type="entry name" value="Ank_2"/>
    <property type="match status" value="1"/>
</dbReference>